<comment type="caution">
    <text evidence="2">The sequence shown here is derived from an EMBL/GenBank/DDBJ whole genome shotgun (WGS) entry which is preliminary data.</text>
</comment>
<dbReference type="PROSITE" id="PS51186">
    <property type="entry name" value="GNAT"/>
    <property type="match status" value="1"/>
</dbReference>
<dbReference type="AlphaFoldDB" id="A0AAD9H843"/>
<proteinExistence type="predicted"/>
<protein>
    <submittedName>
        <fullName evidence="2">Acetyltransferase</fullName>
    </submittedName>
</protein>
<dbReference type="EMBL" id="MU842995">
    <property type="protein sequence ID" value="KAK2023556.1"/>
    <property type="molecule type" value="Genomic_DNA"/>
</dbReference>
<evidence type="ECO:0000313" key="2">
    <source>
        <dbReference type="EMBL" id="KAK2023556.1"/>
    </source>
</evidence>
<dbReference type="InterPro" id="IPR016181">
    <property type="entry name" value="Acyl_CoA_acyltransferase"/>
</dbReference>
<sequence>MSTKQASHLPTVLRSPTHPILLRTLEPRDAAAVSAVLSDPENNKYDPHASAISPEVAAGVIGRMRESAAAPTVLDEASGRVVSGPGRVNLLLVYVGDDDDDDDDDKEGEGGVGIGFAGFGGINEREREGGGKLRVGDVGAMVSPAYRGRGFATEAIRLAVEWGFTRVEDGGPQFDRITATTVEANEPMVGLMERKFGWQRVTGAGKEGEVTFEVGPEDWRK</sequence>
<dbReference type="PANTHER" id="PTHR43792">
    <property type="entry name" value="GNAT FAMILY, PUTATIVE (AFU_ORTHOLOGUE AFUA_3G00765)-RELATED-RELATED"/>
    <property type="match status" value="1"/>
</dbReference>
<name>A0AAD9H843_9PEZI</name>
<dbReference type="Pfam" id="PF13302">
    <property type="entry name" value="Acetyltransf_3"/>
    <property type="match status" value="1"/>
</dbReference>
<dbReference type="InterPro" id="IPR051531">
    <property type="entry name" value="N-acetyltransferase"/>
</dbReference>
<dbReference type="GO" id="GO:0016747">
    <property type="term" value="F:acyltransferase activity, transferring groups other than amino-acyl groups"/>
    <property type="evidence" value="ECO:0007669"/>
    <property type="project" value="InterPro"/>
</dbReference>
<organism evidence="2 3">
    <name type="scientific">Colletotrichum zoysiae</name>
    <dbReference type="NCBI Taxonomy" id="1216348"/>
    <lineage>
        <taxon>Eukaryota</taxon>
        <taxon>Fungi</taxon>
        <taxon>Dikarya</taxon>
        <taxon>Ascomycota</taxon>
        <taxon>Pezizomycotina</taxon>
        <taxon>Sordariomycetes</taxon>
        <taxon>Hypocreomycetidae</taxon>
        <taxon>Glomerellales</taxon>
        <taxon>Glomerellaceae</taxon>
        <taxon>Colletotrichum</taxon>
        <taxon>Colletotrichum graminicola species complex</taxon>
    </lineage>
</organism>
<keyword evidence="3" id="KW-1185">Reference proteome</keyword>
<dbReference type="Gene3D" id="3.40.630.30">
    <property type="match status" value="1"/>
</dbReference>
<dbReference type="Proteomes" id="UP001232148">
    <property type="component" value="Unassembled WGS sequence"/>
</dbReference>
<dbReference type="InterPro" id="IPR000182">
    <property type="entry name" value="GNAT_dom"/>
</dbReference>
<dbReference type="SUPFAM" id="SSF55729">
    <property type="entry name" value="Acyl-CoA N-acyltransferases (Nat)"/>
    <property type="match status" value="1"/>
</dbReference>
<accession>A0AAD9H843</accession>
<evidence type="ECO:0000313" key="3">
    <source>
        <dbReference type="Proteomes" id="UP001232148"/>
    </source>
</evidence>
<reference evidence="2" key="1">
    <citation type="submission" date="2021-06" db="EMBL/GenBank/DDBJ databases">
        <title>Comparative genomics, transcriptomics and evolutionary studies reveal genomic signatures of adaptation to plant cell wall in hemibiotrophic fungi.</title>
        <authorList>
            <consortium name="DOE Joint Genome Institute"/>
            <person name="Baroncelli R."/>
            <person name="Diaz J.F."/>
            <person name="Benocci T."/>
            <person name="Peng M."/>
            <person name="Battaglia E."/>
            <person name="Haridas S."/>
            <person name="Andreopoulos W."/>
            <person name="Labutti K."/>
            <person name="Pangilinan J."/>
            <person name="Floch G.L."/>
            <person name="Makela M.R."/>
            <person name="Henrissat B."/>
            <person name="Grigoriev I.V."/>
            <person name="Crouch J.A."/>
            <person name="De Vries R.P."/>
            <person name="Sukno S.A."/>
            <person name="Thon M.R."/>
        </authorList>
    </citation>
    <scope>NUCLEOTIDE SEQUENCE</scope>
    <source>
        <strain evidence="2">MAFF235873</strain>
    </source>
</reference>
<evidence type="ECO:0000259" key="1">
    <source>
        <dbReference type="PROSITE" id="PS51186"/>
    </source>
</evidence>
<gene>
    <name evidence="2" type="ORF">LX32DRAFT_135700</name>
</gene>
<feature type="domain" description="N-acetyltransferase" evidence="1">
    <location>
        <begin position="109"/>
        <end position="221"/>
    </location>
</feature>